<reference evidence="1" key="1">
    <citation type="submission" date="2012-02" db="EMBL/GenBank/DDBJ databases">
        <title>The complete genome of Solitalea canadensis DSM 3403.</title>
        <authorList>
            <consortium name="US DOE Joint Genome Institute (JGI-PGF)"/>
            <person name="Lucas S."/>
            <person name="Copeland A."/>
            <person name="Lapidus A."/>
            <person name="Glavina del Rio T."/>
            <person name="Dalin E."/>
            <person name="Tice H."/>
            <person name="Bruce D."/>
            <person name="Goodwin L."/>
            <person name="Pitluck S."/>
            <person name="Peters L."/>
            <person name="Ovchinnikova G."/>
            <person name="Lu M."/>
            <person name="Kyrpides N."/>
            <person name="Mavromatis K."/>
            <person name="Ivanova N."/>
            <person name="Brettin T."/>
            <person name="Detter J.C."/>
            <person name="Han C."/>
            <person name="Larimer F."/>
            <person name="Land M."/>
            <person name="Hauser L."/>
            <person name="Markowitz V."/>
            <person name="Cheng J.-F."/>
            <person name="Hugenholtz P."/>
            <person name="Woyke T."/>
            <person name="Wu D."/>
            <person name="Spring S."/>
            <person name="Schroeder M."/>
            <person name="Kopitz M."/>
            <person name="Brambilla E."/>
            <person name="Klenk H.-P."/>
            <person name="Eisen J.A."/>
        </authorList>
    </citation>
    <scope>NUCLEOTIDE SEQUENCE</scope>
    <source>
        <strain evidence="1">DSM 3403</strain>
    </source>
</reference>
<dbReference type="Pfam" id="PF18944">
    <property type="entry name" value="DUF5691"/>
    <property type="match status" value="1"/>
</dbReference>
<organism evidence="1 2">
    <name type="scientific">Solitalea canadensis (strain ATCC 29591 / DSM 3403 / JCM 21819 / LMG 8368 / NBRC 15130 / NCIMB 12057 / USAM 9D)</name>
    <name type="common">Flexibacter canadensis</name>
    <dbReference type="NCBI Taxonomy" id="929556"/>
    <lineage>
        <taxon>Bacteria</taxon>
        <taxon>Pseudomonadati</taxon>
        <taxon>Bacteroidota</taxon>
        <taxon>Sphingobacteriia</taxon>
        <taxon>Sphingobacteriales</taxon>
        <taxon>Sphingobacteriaceae</taxon>
        <taxon>Solitalea</taxon>
    </lineage>
</organism>
<accession>H8KW84</accession>
<dbReference type="Proteomes" id="UP000007590">
    <property type="component" value="Chromosome"/>
</dbReference>
<dbReference type="InterPro" id="IPR043746">
    <property type="entry name" value="DUF5691"/>
</dbReference>
<dbReference type="OrthoDB" id="262508at2"/>
<name>H8KW84_SOLCM</name>
<dbReference type="RefSeq" id="WP_014680332.1">
    <property type="nucleotide sequence ID" value="NC_017770.1"/>
</dbReference>
<proteinExistence type="predicted"/>
<dbReference type="AlphaFoldDB" id="H8KW84"/>
<evidence type="ECO:0000313" key="1">
    <source>
        <dbReference type="EMBL" id="AFD07105.1"/>
    </source>
</evidence>
<dbReference type="STRING" id="929556.Solca_2050"/>
<keyword evidence="2" id="KW-1185">Reference proteome</keyword>
<dbReference type="EMBL" id="CP003349">
    <property type="protein sequence ID" value="AFD07105.1"/>
    <property type="molecule type" value="Genomic_DNA"/>
</dbReference>
<gene>
    <name evidence="1" type="ordered locus">Solca_2050</name>
</gene>
<evidence type="ECO:0000313" key="2">
    <source>
        <dbReference type="Proteomes" id="UP000007590"/>
    </source>
</evidence>
<dbReference type="eggNOG" id="COG1638">
    <property type="taxonomic scope" value="Bacteria"/>
</dbReference>
<dbReference type="HOGENOM" id="CLU_550822_0_0_10"/>
<protein>
    <submittedName>
        <fullName evidence="1">Uncharacterized protein</fullName>
    </submittedName>
</protein>
<dbReference type="KEGG" id="scn:Solca_2050"/>
<sequence>MHSEDIIKSALLGTDKYIPNAPSALTEWDSSLQATKEDKEDYFLKLAVGALLFDELGTDPVKVTDVGTVCPCETKEYISIKATSLLNQLLQTKEELLFSYFINLCWEQGKVVTPEFVPELLDKAFVNKNKESALSLVEVCGETGKWLTGLSESWSQLFNPQGTDIWETGSFVQRKSYLKQLREQDLRAVIPLLEKTIAEETASNRQEFLEIFAIGLSLDDESFLTGFIADRSKVIKQTVYNLLRSLRGSALNLSYIEFLKKVLSVQEQRAFIIVKKKSLVISKEFTPDKELFESGIGKISSQKGVDDSDFWVSELIQYVHPEDLASLLGTTVGEALELFLDHPQKKLFTPSLIQAVNTYRYTSWLDKLIDQKEVDGKSLIHLMNVTDRYKYLEQLLENELSYVIQLVCDLDENELIPAAFAEKLLLKLKKEPYTVYQNGYALLAMHLPQSVCGTLERYYNTGNEQAHDRYLSTQSAAMLRIIEIREKIKDYLSNN</sequence>